<dbReference type="SUPFAM" id="SSF53335">
    <property type="entry name" value="S-adenosyl-L-methionine-dependent methyltransferases"/>
    <property type="match status" value="1"/>
</dbReference>
<dbReference type="CDD" id="cd02440">
    <property type="entry name" value="AdoMet_MTases"/>
    <property type="match status" value="1"/>
</dbReference>
<dbReference type="GO" id="GO:0032259">
    <property type="term" value="P:methylation"/>
    <property type="evidence" value="ECO:0007669"/>
    <property type="project" value="UniProtKB-KW"/>
</dbReference>
<name>A0ABN6DXW5_9BACT</name>
<dbReference type="Pfam" id="PF03602">
    <property type="entry name" value="Cons_hypoth95"/>
    <property type="match status" value="1"/>
</dbReference>
<evidence type="ECO:0000256" key="2">
    <source>
        <dbReference type="ARBA" id="ARBA00022679"/>
    </source>
</evidence>
<dbReference type="PIRSF" id="PIRSF004553">
    <property type="entry name" value="CHP00095"/>
    <property type="match status" value="1"/>
</dbReference>
<proteinExistence type="predicted"/>
<dbReference type="EMBL" id="AP024355">
    <property type="protein sequence ID" value="BCR04982.1"/>
    <property type="molecule type" value="Genomic_DNA"/>
</dbReference>
<keyword evidence="4" id="KW-1185">Reference proteome</keyword>
<dbReference type="InterPro" id="IPR004398">
    <property type="entry name" value="RNA_MeTrfase_RsmD"/>
</dbReference>
<reference evidence="3 4" key="1">
    <citation type="journal article" date="2016" name="C (Basel)">
        <title>Selective Growth of and Electricity Production by Marine Exoelectrogenic Bacteria in Self-Aggregated Hydrogel of Microbially Reduced Graphene Oxide.</title>
        <authorList>
            <person name="Yoshida N."/>
            <person name="Goto Y."/>
            <person name="Miyata Y."/>
        </authorList>
    </citation>
    <scope>NUCLEOTIDE SEQUENCE [LARGE SCALE GENOMIC DNA]</scope>
    <source>
        <strain evidence="3 4">NIT-T3</strain>
    </source>
</reference>
<protein>
    <submittedName>
        <fullName evidence="3">Methyltransferase</fullName>
    </submittedName>
</protein>
<dbReference type="Proteomes" id="UP001319827">
    <property type="component" value="Chromosome"/>
</dbReference>
<gene>
    <name evidence="3" type="ORF">DESUT3_20510</name>
</gene>
<evidence type="ECO:0000313" key="4">
    <source>
        <dbReference type="Proteomes" id="UP001319827"/>
    </source>
</evidence>
<dbReference type="PROSITE" id="PS00092">
    <property type="entry name" value="N6_MTASE"/>
    <property type="match status" value="1"/>
</dbReference>
<dbReference type="NCBIfam" id="TIGR00095">
    <property type="entry name" value="16S rRNA (guanine(966)-N(2))-methyltransferase RsmD"/>
    <property type="match status" value="1"/>
</dbReference>
<dbReference type="InterPro" id="IPR029063">
    <property type="entry name" value="SAM-dependent_MTases_sf"/>
</dbReference>
<dbReference type="PANTHER" id="PTHR43542">
    <property type="entry name" value="METHYLTRANSFERASE"/>
    <property type="match status" value="1"/>
</dbReference>
<dbReference type="GO" id="GO:0008168">
    <property type="term" value="F:methyltransferase activity"/>
    <property type="evidence" value="ECO:0007669"/>
    <property type="project" value="UniProtKB-KW"/>
</dbReference>
<reference evidence="3 4" key="2">
    <citation type="journal article" date="2021" name="Int. J. Syst. Evol. Microbiol.">
        <title>Isolation and Polyphasic Characterization of Desulfuromonas versatilis sp. Nov., an Electrogenic Bacteria Capable of Versatile Metabolism Isolated from a Graphene Oxide-Reducing Enrichment Culture.</title>
        <authorList>
            <person name="Xie L."/>
            <person name="Yoshida N."/>
            <person name="Ishii S."/>
            <person name="Meng L."/>
        </authorList>
    </citation>
    <scope>NUCLEOTIDE SEQUENCE [LARGE SCALE GENOMIC DNA]</scope>
    <source>
        <strain evidence="3 4">NIT-T3</strain>
    </source>
</reference>
<dbReference type="InterPro" id="IPR002052">
    <property type="entry name" value="DNA_methylase_N6_adenine_CS"/>
</dbReference>
<evidence type="ECO:0000256" key="1">
    <source>
        <dbReference type="ARBA" id="ARBA00022603"/>
    </source>
</evidence>
<keyword evidence="2" id="KW-0808">Transferase</keyword>
<organism evidence="3 4">
    <name type="scientific">Desulfuromonas versatilis</name>
    <dbReference type="NCBI Taxonomy" id="2802975"/>
    <lineage>
        <taxon>Bacteria</taxon>
        <taxon>Pseudomonadati</taxon>
        <taxon>Thermodesulfobacteriota</taxon>
        <taxon>Desulfuromonadia</taxon>
        <taxon>Desulfuromonadales</taxon>
        <taxon>Desulfuromonadaceae</taxon>
        <taxon>Desulfuromonas</taxon>
    </lineage>
</organism>
<evidence type="ECO:0000313" key="3">
    <source>
        <dbReference type="EMBL" id="BCR04982.1"/>
    </source>
</evidence>
<sequence length="185" mass="19759">MRIISGLARGKRLASIAGQDIRPTPDKVRGAIFSILYSLVGSLEGKQVLDLFAGSGAMALEALSRGAERAILVDKGAEASRVIPANLAACGFAQRAQLLRCDAFACIPKVATEKPFDLIFLDPPYGKGLVERMLGLISAEGLLARDGIICAETAKNEPIPTTVDTLARTDRRDYGGTTVHFFQIQ</sequence>
<accession>A0ABN6DXW5</accession>
<dbReference type="PANTHER" id="PTHR43542:SF1">
    <property type="entry name" value="METHYLTRANSFERASE"/>
    <property type="match status" value="1"/>
</dbReference>
<keyword evidence="1 3" id="KW-0489">Methyltransferase</keyword>
<dbReference type="Gene3D" id="3.40.50.150">
    <property type="entry name" value="Vaccinia Virus protein VP39"/>
    <property type="match status" value="1"/>
</dbReference>